<dbReference type="AlphaFoldDB" id="A0A7S4MVQ7"/>
<name>A0A7S4MVQ7_9STRA</name>
<dbReference type="Pfam" id="PF03457">
    <property type="entry name" value="HA"/>
    <property type="match status" value="2"/>
</dbReference>
<dbReference type="Gene3D" id="6.10.140.530">
    <property type="match status" value="2"/>
</dbReference>
<evidence type="ECO:0000313" key="2">
    <source>
        <dbReference type="EMBL" id="CAE2247183.1"/>
    </source>
</evidence>
<dbReference type="EMBL" id="HBKQ01028574">
    <property type="protein sequence ID" value="CAE2247183.1"/>
    <property type="molecule type" value="Transcribed_RNA"/>
</dbReference>
<accession>A0A7S4MVQ7</accession>
<dbReference type="PANTHER" id="PTHR33418">
    <property type="entry name" value="HELICASE-ASSOCIATED"/>
    <property type="match status" value="1"/>
</dbReference>
<dbReference type="InterPro" id="IPR005114">
    <property type="entry name" value="Helicase_assoc"/>
</dbReference>
<feature type="domain" description="Helicase-associated" evidence="1">
    <location>
        <begin position="145"/>
        <end position="211"/>
    </location>
</feature>
<reference evidence="2" key="1">
    <citation type="submission" date="2021-01" db="EMBL/GenBank/DDBJ databases">
        <authorList>
            <person name="Corre E."/>
            <person name="Pelletier E."/>
            <person name="Niang G."/>
            <person name="Scheremetjew M."/>
            <person name="Finn R."/>
            <person name="Kale V."/>
            <person name="Holt S."/>
            <person name="Cochrane G."/>
            <person name="Meng A."/>
            <person name="Brown T."/>
            <person name="Cohen L."/>
        </authorList>
    </citation>
    <scope>NUCLEOTIDE SEQUENCE</scope>
    <source>
        <strain evidence="2">Isolate 1302-5</strain>
    </source>
</reference>
<feature type="domain" description="Helicase-associated" evidence="1">
    <location>
        <begin position="67"/>
        <end position="135"/>
    </location>
</feature>
<sequence length="500" mass="55606">MSEPDRVTSAQTSFPYPDCKEDIIANSASLPMLSPAVVTVEKARIRSSTSPGIADAPELPSSKVTATEKWKHMYYQLLDYKAEHDGSCLVPNRFKKNPQLGSWVSAQRRQYKQYTNGEITPMTSERISLLETIGFKWATRDPRHVPWEVRYQELCRYKQQVGNCMVPIGFKKNKQLSNWVSTQRQEMKLMKQGRPSRLTEERTLRLNDIGFVWEAQRGGAKPKKKAAEEERHKSASTLIGPVVTIKTLLSCGCSPLLSSAVPFPSAPREPISNESTLWSIKQRSHHVTDVGMYLSRGYSTNCCCVAELGEDALDTDQYTVCSHQGCTTNIKTPSGALTIDPTINPCNSVCQNSDRRQPTEGQQGIFDDAEEAEDLRADMAIQAYLKNKRRYKDGIFTSDNSQTPALYQPKTMNSRNSWENSLLPADMVDRSDTVGGVVMKAGHASSCSKASLAVSVGVGDRVDHNNASMYRPNHNSDRVRREVAATLLSVSGGKANFSKH</sequence>
<organism evidence="2">
    <name type="scientific">Odontella aurita</name>
    <dbReference type="NCBI Taxonomy" id="265563"/>
    <lineage>
        <taxon>Eukaryota</taxon>
        <taxon>Sar</taxon>
        <taxon>Stramenopiles</taxon>
        <taxon>Ochrophyta</taxon>
        <taxon>Bacillariophyta</taxon>
        <taxon>Mediophyceae</taxon>
        <taxon>Biddulphiophycidae</taxon>
        <taxon>Eupodiscales</taxon>
        <taxon>Odontellaceae</taxon>
        <taxon>Odontella</taxon>
    </lineage>
</organism>
<evidence type="ECO:0000259" key="1">
    <source>
        <dbReference type="Pfam" id="PF03457"/>
    </source>
</evidence>
<protein>
    <recommendedName>
        <fullName evidence="1">Helicase-associated domain-containing protein</fullName>
    </recommendedName>
</protein>
<dbReference type="PANTHER" id="PTHR33418:SF1">
    <property type="entry name" value="HELICASE-ASSOCIATED DOMAIN-CONTAINING PROTEIN"/>
    <property type="match status" value="1"/>
</dbReference>
<proteinExistence type="predicted"/>
<gene>
    <name evidence="2" type="ORF">OAUR00152_LOCUS19393</name>
</gene>